<dbReference type="CDD" id="cd00170">
    <property type="entry name" value="SEC14"/>
    <property type="match status" value="1"/>
</dbReference>
<reference evidence="2 3" key="1">
    <citation type="journal article" date="2018" name="Gigascience">
        <title>Genomes of trombidid mites reveal novel predicted allergens and laterally-transferred genes associated with secondary metabolism.</title>
        <authorList>
            <person name="Dong X."/>
            <person name="Chaisiri K."/>
            <person name="Xia D."/>
            <person name="Armstrong S.D."/>
            <person name="Fang Y."/>
            <person name="Donnelly M.J."/>
            <person name="Kadowaki T."/>
            <person name="McGarry J.W."/>
            <person name="Darby A.C."/>
            <person name="Makepeace B.L."/>
        </authorList>
    </citation>
    <scope>NUCLEOTIDE SEQUENCE [LARGE SCALE GENOMIC DNA]</scope>
    <source>
        <strain evidence="2">UoL-UT</strain>
    </source>
</reference>
<gene>
    <name evidence="2" type="ORF">B4U80_14349</name>
</gene>
<dbReference type="OrthoDB" id="75724at2759"/>
<name>A0A443RXM1_9ACAR</name>
<dbReference type="PROSITE" id="PS50191">
    <property type="entry name" value="CRAL_TRIO"/>
    <property type="match status" value="1"/>
</dbReference>
<sequence>MQSLGFRHLTKLGISEIQLSILVMDHSLPIKWQKLITINENTFTNIIFKIGRPFLSNDLKDKLEFPGKDLKQLQKYVSQDILPSNFGGTAKCVRFLDFATIKNEEQKLLKLWHPFKSSIE</sequence>
<comment type="caution">
    <text evidence="2">The sequence shown here is derived from an EMBL/GenBank/DDBJ whole genome shotgun (WGS) entry which is preliminary data.</text>
</comment>
<dbReference type="GO" id="GO:0016020">
    <property type="term" value="C:membrane"/>
    <property type="evidence" value="ECO:0007669"/>
    <property type="project" value="TreeGrafter"/>
</dbReference>
<evidence type="ECO:0000259" key="1">
    <source>
        <dbReference type="PROSITE" id="PS50191"/>
    </source>
</evidence>
<dbReference type="Gene3D" id="3.40.525.10">
    <property type="entry name" value="CRAL-TRIO lipid binding domain"/>
    <property type="match status" value="1"/>
</dbReference>
<dbReference type="SUPFAM" id="SSF52087">
    <property type="entry name" value="CRAL/TRIO domain"/>
    <property type="match status" value="1"/>
</dbReference>
<feature type="domain" description="CRAL-TRIO" evidence="1">
    <location>
        <begin position="1"/>
        <end position="94"/>
    </location>
</feature>
<dbReference type="Proteomes" id="UP000288716">
    <property type="component" value="Unassembled WGS sequence"/>
</dbReference>
<proteinExistence type="predicted"/>
<protein>
    <submittedName>
        <fullName evidence="2">Alpha-tocopherol transfer protein-like protein</fullName>
    </submittedName>
</protein>
<dbReference type="VEuPathDB" id="VectorBase:LDEU012115"/>
<organism evidence="2 3">
    <name type="scientific">Leptotrombidium deliense</name>
    <dbReference type="NCBI Taxonomy" id="299467"/>
    <lineage>
        <taxon>Eukaryota</taxon>
        <taxon>Metazoa</taxon>
        <taxon>Ecdysozoa</taxon>
        <taxon>Arthropoda</taxon>
        <taxon>Chelicerata</taxon>
        <taxon>Arachnida</taxon>
        <taxon>Acari</taxon>
        <taxon>Acariformes</taxon>
        <taxon>Trombidiformes</taxon>
        <taxon>Prostigmata</taxon>
        <taxon>Anystina</taxon>
        <taxon>Parasitengona</taxon>
        <taxon>Trombiculoidea</taxon>
        <taxon>Trombiculidae</taxon>
        <taxon>Leptotrombidium</taxon>
    </lineage>
</organism>
<keyword evidence="3" id="KW-1185">Reference proteome</keyword>
<dbReference type="GO" id="GO:1902936">
    <property type="term" value="F:phosphatidylinositol bisphosphate binding"/>
    <property type="evidence" value="ECO:0007669"/>
    <property type="project" value="TreeGrafter"/>
</dbReference>
<dbReference type="PANTHER" id="PTHR10174:SF208">
    <property type="entry name" value="CRAL-TRIO DOMAIN-CONTAINING PROTEIN DDB_G0278031"/>
    <property type="match status" value="1"/>
</dbReference>
<dbReference type="PRINTS" id="PR00180">
    <property type="entry name" value="CRETINALDHBP"/>
</dbReference>
<dbReference type="EMBL" id="NCKV01021543">
    <property type="protein sequence ID" value="RWS19925.1"/>
    <property type="molecule type" value="Genomic_DNA"/>
</dbReference>
<evidence type="ECO:0000313" key="2">
    <source>
        <dbReference type="EMBL" id="RWS19925.1"/>
    </source>
</evidence>
<dbReference type="PANTHER" id="PTHR10174">
    <property type="entry name" value="ALPHA-TOCOPHEROL TRANSFER PROTEIN-RELATED"/>
    <property type="match status" value="1"/>
</dbReference>
<evidence type="ECO:0000313" key="3">
    <source>
        <dbReference type="Proteomes" id="UP000288716"/>
    </source>
</evidence>
<dbReference type="AlphaFoldDB" id="A0A443RXM1"/>
<dbReference type="STRING" id="299467.A0A443RXM1"/>
<dbReference type="Pfam" id="PF00650">
    <property type="entry name" value="CRAL_TRIO"/>
    <property type="match status" value="1"/>
</dbReference>
<accession>A0A443RXM1</accession>
<dbReference type="InterPro" id="IPR036865">
    <property type="entry name" value="CRAL-TRIO_dom_sf"/>
</dbReference>
<dbReference type="InterPro" id="IPR001251">
    <property type="entry name" value="CRAL-TRIO_dom"/>
</dbReference>